<dbReference type="RefSeq" id="WP_345716224.1">
    <property type="nucleotide sequence ID" value="NZ_BAABFP010000004.1"/>
</dbReference>
<keyword evidence="10" id="KW-1185">Reference proteome</keyword>
<evidence type="ECO:0000256" key="1">
    <source>
        <dbReference type="ARBA" id="ARBA00004651"/>
    </source>
</evidence>
<sequence length="330" mass="36231">MAYFSRRIAFFFLTLWAAITLNFLIPRLQPGDPAEAIVQKLAGQNKAPDPAQLHAIQLYLGLPHGSLISQYWDYLGRLAHGDLGISYGSFPYSVSHLIAQKFMWTIVLVGVTQIIAFTFGTIVGSWAAWKRNGKFDSTVTLTSTFIGTLPFFWVALLLLYVFAFVLGWLPDSGGYGQGFTPGLNWGFLYSAGYHSILPAMAILVTAPIGWIMGMRNTMVTVLGEDYIRLARAKGLRQRTIALRYGARNAILPSITGFAIALGSILGGMVLIEQIFGYPGMGKLMFDALGNRDYPLIQALFLLTTVGVLLANLLADMFYGVLDPRVRRGAA</sequence>
<evidence type="ECO:0000313" key="9">
    <source>
        <dbReference type="EMBL" id="MFC6007424.1"/>
    </source>
</evidence>
<feature type="transmembrane region" description="Helical" evidence="7">
    <location>
        <begin position="7"/>
        <end position="25"/>
    </location>
</feature>
<dbReference type="PANTHER" id="PTHR43163:SF6">
    <property type="entry name" value="DIPEPTIDE TRANSPORT SYSTEM PERMEASE PROTEIN DPPB-RELATED"/>
    <property type="match status" value="1"/>
</dbReference>
<organism evidence="9 10">
    <name type="scientific">Angustibacter luteus</name>
    <dbReference type="NCBI Taxonomy" id="658456"/>
    <lineage>
        <taxon>Bacteria</taxon>
        <taxon>Bacillati</taxon>
        <taxon>Actinomycetota</taxon>
        <taxon>Actinomycetes</taxon>
        <taxon>Kineosporiales</taxon>
        <taxon>Kineosporiaceae</taxon>
    </lineage>
</organism>
<dbReference type="InterPro" id="IPR000515">
    <property type="entry name" value="MetI-like"/>
</dbReference>
<comment type="subcellular location">
    <subcellularLocation>
        <location evidence="1 7">Cell membrane</location>
        <topology evidence="1 7">Multi-pass membrane protein</topology>
    </subcellularLocation>
</comment>
<feature type="transmembrane region" description="Helical" evidence="7">
    <location>
        <begin position="141"/>
        <end position="167"/>
    </location>
</feature>
<evidence type="ECO:0000256" key="4">
    <source>
        <dbReference type="ARBA" id="ARBA00022692"/>
    </source>
</evidence>
<keyword evidence="4 7" id="KW-0812">Transmembrane</keyword>
<evidence type="ECO:0000256" key="7">
    <source>
        <dbReference type="RuleBase" id="RU363032"/>
    </source>
</evidence>
<dbReference type="Proteomes" id="UP001596189">
    <property type="component" value="Unassembled WGS sequence"/>
</dbReference>
<feature type="transmembrane region" description="Helical" evidence="7">
    <location>
        <begin position="187"/>
        <end position="212"/>
    </location>
</feature>
<reference evidence="10" key="1">
    <citation type="journal article" date="2019" name="Int. J. Syst. Evol. Microbiol.">
        <title>The Global Catalogue of Microorganisms (GCM) 10K type strain sequencing project: providing services to taxonomists for standard genome sequencing and annotation.</title>
        <authorList>
            <consortium name="The Broad Institute Genomics Platform"/>
            <consortium name="The Broad Institute Genome Sequencing Center for Infectious Disease"/>
            <person name="Wu L."/>
            <person name="Ma J."/>
        </authorList>
    </citation>
    <scope>NUCLEOTIDE SEQUENCE [LARGE SCALE GENOMIC DNA]</scope>
    <source>
        <strain evidence="10">KACC 14249</strain>
    </source>
</reference>
<evidence type="ECO:0000259" key="8">
    <source>
        <dbReference type="PROSITE" id="PS50928"/>
    </source>
</evidence>
<evidence type="ECO:0000313" key="10">
    <source>
        <dbReference type="Proteomes" id="UP001596189"/>
    </source>
</evidence>
<keyword evidence="6 7" id="KW-0472">Membrane</keyword>
<comment type="similarity">
    <text evidence="7">Belongs to the binding-protein-dependent transport system permease family.</text>
</comment>
<dbReference type="CDD" id="cd06261">
    <property type="entry name" value="TM_PBP2"/>
    <property type="match status" value="1"/>
</dbReference>
<keyword evidence="5 7" id="KW-1133">Transmembrane helix</keyword>
<accession>A0ABW1JDM2</accession>
<dbReference type="PROSITE" id="PS50928">
    <property type="entry name" value="ABC_TM1"/>
    <property type="match status" value="1"/>
</dbReference>
<evidence type="ECO:0000256" key="2">
    <source>
        <dbReference type="ARBA" id="ARBA00022448"/>
    </source>
</evidence>
<proteinExistence type="inferred from homology"/>
<name>A0ABW1JDM2_9ACTN</name>
<evidence type="ECO:0000256" key="6">
    <source>
        <dbReference type="ARBA" id="ARBA00023136"/>
    </source>
</evidence>
<comment type="caution">
    <text evidence="9">The sequence shown here is derived from an EMBL/GenBank/DDBJ whole genome shotgun (WGS) entry which is preliminary data.</text>
</comment>
<evidence type="ECO:0000256" key="5">
    <source>
        <dbReference type="ARBA" id="ARBA00022989"/>
    </source>
</evidence>
<keyword evidence="3" id="KW-1003">Cell membrane</keyword>
<dbReference type="Gene3D" id="1.10.3720.10">
    <property type="entry name" value="MetI-like"/>
    <property type="match status" value="1"/>
</dbReference>
<dbReference type="EMBL" id="JBHSRD010000003">
    <property type="protein sequence ID" value="MFC6007424.1"/>
    <property type="molecule type" value="Genomic_DNA"/>
</dbReference>
<feature type="transmembrane region" description="Helical" evidence="7">
    <location>
        <begin position="295"/>
        <end position="318"/>
    </location>
</feature>
<keyword evidence="2 7" id="KW-0813">Transport</keyword>
<dbReference type="Pfam" id="PF00528">
    <property type="entry name" value="BPD_transp_1"/>
    <property type="match status" value="1"/>
</dbReference>
<dbReference type="SUPFAM" id="SSF161098">
    <property type="entry name" value="MetI-like"/>
    <property type="match status" value="1"/>
</dbReference>
<evidence type="ECO:0000256" key="3">
    <source>
        <dbReference type="ARBA" id="ARBA00022475"/>
    </source>
</evidence>
<dbReference type="InterPro" id="IPR035906">
    <property type="entry name" value="MetI-like_sf"/>
</dbReference>
<protein>
    <submittedName>
        <fullName evidence="9">ABC transporter permease</fullName>
    </submittedName>
</protein>
<dbReference type="PANTHER" id="PTHR43163">
    <property type="entry name" value="DIPEPTIDE TRANSPORT SYSTEM PERMEASE PROTEIN DPPB-RELATED"/>
    <property type="match status" value="1"/>
</dbReference>
<feature type="transmembrane region" description="Helical" evidence="7">
    <location>
        <begin position="249"/>
        <end position="275"/>
    </location>
</feature>
<feature type="transmembrane region" description="Helical" evidence="7">
    <location>
        <begin position="102"/>
        <end position="129"/>
    </location>
</feature>
<feature type="domain" description="ABC transmembrane type-1" evidence="8">
    <location>
        <begin position="102"/>
        <end position="314"/>
    </location>
</feature>
<gene>
    <name evidence="9" type="ORF">ACFQDO_09815</name>
</gene>